<dbReference type="Proteomes" id="UP000011723">
    <property type="component" value="Chromosome"/>
</dbReference>
<sequence>MPRTHTGRIPTELTRPVAIGREQRRTLAMMDSLLLDYPDDAFGRKFAAVETQVHTLPPAVAAEVTAFLDAARVLGLRGLQTHYVETFDQRRRCSLFLSYYAVGDTRQRGAAILAFREALQSLGFEELREELPDHLCVVLEATALAEDESHDTAVELLAAHRDGIEVLRSALEFARSPYAHLITALCMALPKIDEDTARSYLDLIQSGPPEELVGLGTPLPFPTAQPDVH</sequence>
<dbReference type="eggNOG" id="COG2180">
    <property type="taxonomic scope" value="Bacteria"/>
</dbReference>
<dbReference type="RefSeq" id="WP_015400634.1">
    <property type="nucleotide sequence ID" value="NC_020302.1"/>
</dbReference>
<dbReference type="GO" id="GO:0051082">
    <property type="term" value="F:unfolded protein binding"/>
    <property type="evidence" value="ECO:0007669"/>
    <property type="project" value="InterPro"/>
</dbReference>
<gene>
    <name evidence="2" type="ORF">A605_06045</name>
</gene>
<dbReference type="KEGG" id="chn:A605_06045"/>
<dbReference type="PANTHER" id="PTHR43680:SF2">
    <property type="entry name" value="NITRATE REDUCTASE MOLYBDENUM COFACTOR ASSEMBLY CHAPERONE NARJ"/>
    <property type="match status" value="1"/>
</dbReference>
<dbReference type="STRING" id="1121362.A605_06045"/>
<dbReference type="NCBIfam" id="TIGR00684">
    <property type="entry name" value="narJ"/>
    <property type="match status" value="1"/>
</dbReference>
<protein>
    <recommendedName>
        <fullName evidence="4">Respiratory nitrate reductase delta chain</fullName>
    </recommendedName>
</protein>
<keyword evidence="3" id="KW-1185">Reference proteome</keyword>
<evidence type="ECO:0000313" key="3">
    <source>
        <dbReference type="Proteomes" id="UP000011723"/>
    </source>
</evidence>
<proteinExistence type="predicted"/>
<dbReference type="InterPro" id="IPR003765">
    <property type="entry name" value="NO3_reductase_chaperone_NarJ"/>
</dbReference>
<dbReference type="GO" id="GO:0051131">
    <property type="term" value="P:chaperone-mediated protein complex assembly"/>
    <property type="evidence" value="ECO:0007669"/>
    <property type="project" value="InterPro"/>
</dbReference>
<dbReference type="Gene3D" id="1.10.3480.10">
    <property type="entry name" value="TorD-like"/>
    <property type="match status" value="1"/>
</dbReference>
<dbReference type="InterPro" id="IPR020945">
    <property type="entry name" value="DMSO/NO3_reduct_chaperone"/>
</dbReference>
<dbReference type="EMBL" id="CP003697">
    <property type="protein sequence ID" value="AGF72215.1"/>
    <property type="molecule type" value="Genomic_DNA"/>
</dbReference>
<dbReference type="PANTHER" id="PTHR43680">
    <property type="entry name" value="NITRATE REDUCTASE MOLYBDENUM COFACTOR ASSEMBLY CHAPERONE"/>
    <property type="match status" value="1"/>
</dbReference>
<keyword evidence="1" id="KW-0534">Nitrate assimilation</keyword>
<evidence type="ECO:0008006" key="4">
    <source>
        <dbReference type="Google" id="ProtNLM"/>
    </source>
</evidence>
<evidence type="ECO:0000256" key="1">
    <source>
        <dbReference type="ARBA" id="ARBA00023063"/>
    </source>
</evidence>
<accession>M1NXI9</accession>
<dbReference type="OrthoDB" id="4307003at2"/>
<dbReference type="InterPro" id="IPR036411">
    <property type="entry name" value="TorD-like_sf"/>
</dbReference>
<dbReference type="PATRIC" id="fig|1121362.3.peg.1218"/>
<dbReference type="GO" id="GO:0016530">
    <property type="term" value="F:metallochaperone activity"/>
    <property type="evidence" value="ECO:0007669"/>
    <property type="project" value="TreeGrafter"/>
</dbReference>
<name>M1NXI9_9CORY</name>
<dbReference type="Pfam" id="PF02613">
    <property type="entry name" value="Nitrate_red_del"/>
    <property type="match status" value="1"/>
</dbReference>
<dbReference type="GO" id="GO:0042128">
    <property type="term" value="P:nitrate assimilation"/>
    <property type="evidence" value="ECO:0007669"/>
    <property type="project" value="UniProtKB-KW"/>
</dbReference>
<reference evidence="2 3" key="1">
    <citation type="journal article" date="2012" name="Stand. Genomic Sci.">
        <title>Genome sequence of the halotolerant bacterium Corynebacterium halotolerans type strain YIM 70093(T) (= DSM 44683(T)).</title>
        <authorList>
            <person name="Ruckert C."/>
            <person name="Albersmeier A."/>
            <person name="Al-Dilaimi A."/>
            <person name="Niehaus K."/>
            <person name="Szczepanowski R."/>
            <person name="Kalinowski J."/>
        </authorList>
    </citation>
    <scope>NUCLEOTIDE SEQUENCE [LARGE SCALE GENOMIC DNA]</scope>
    <source>
        <strain evidence="2">YIM 70093</strain>
    </source>
</reference>
<dbReference type="HOGENOM" id="CLU_084469_1_0_11"/>
<evidence type="ECO:0000313" key="2">
    <source>
        <dbReference type="EMBL" id="AGF72215.1"/>
    </source>
</evidence>
<dbReference type="SUPFAM" id="SSF89155">
    <property type="entry name" value="TorD-like"/>
    <property type="match status" value="1"/>
</dbReference>
<organism evidence="2 3">
    <name type="scientific">Corynebacterium halotolerans YIM 70093 = DSM 44683</name>
    <dbReference type="NCBI Taxonomy" id="1121362"/>
    <lineage>
        <taxon>Bacteria</taxon>
        <taxon>Bacillati</taxon>
        <taxon>Actinomycetota</taxon>
        <taxon>Actinomycetes</taxon>
        <taxon>Mycobacteriales</taxon>
        <taxon>Corynebacteriaceae</taxon>
        <taxon>Corynebacterium</taxon>
    </lineage>
</organism>
<dbReference type="AlphaFoldDB" id="M1NXI9"/>